<feature type="transmembrane region" description="Helical" evidence="1">
    <location>
        <begin position="147"/>
        <end position="168"/>
    </location>
</feature>
<feature type="transmembrane region" description="Helical" evidence="1">
    <location>
        <begin position="113"/>
        <end position="135"/>
    </location>
</feature>
<reference evidence="3" key="1">
    <citation type="submission" date="2015-12" db="EMBL/GenBank/DDBJ databases">
        <authorList>
            <person name="Lauer A."/>
            <person name="Humrighouse B."/>
            <person name="Loparev V."/>
            <person name="Shewmaker P.L."/>
            <person name="Whitney A.M."/>
            <person name="McLaughlin R.W."/>
        </authorList>
    </citation>
    <scope>NUCLEOTIDE SEQUENCE [LARGE SCALE GENOMIC DNA]</scope>
    <source>
        <strain evidence="3">LMG 26678</strain>
    </source>
</reference>
<evidence type="ECO:0008006" key="4">
    <source>
        <dbReference type="Google" id="ProtNLM"/>
    </source>
</evidence>
<accession>A0A0U2LTK0</accession>
<dbReference type="Proteomes" id="UP000067523">
    <property type="component" value="Chromosome"/>
</dbReference>
<evidence type="ECO:0000313" key="3">
    <source>
        <dbReference type="Proteomes" id="UP000067523"/>
    </source>
</evidence>
<dbReference type="KEGG" id="erx:ATZ35_01150"/>
<evidence type="ECO:0000256" key="1">
    <source>
        <dbReference type="SAM" id="Phobius"/>
    </source>
</evidence>
<dbReference type="STRING" id="118060.ATZ35_01150"/>
<keyword evidence="1" id="KW-0812">Transmembrane</keyword>
<feature type="transmembrane region" description="Helical" evidence="1">
    <location>
        <begin position="70"/>
        <end position="93"/>
    </location>
</feature>
<keyword evidence="3" id="KW-1185">Reference proteome</keyword>
<feature type="transmembrane region" description="Helical" evidence="1">
    <location>
        <begin position="31"/>
        <end position="49"/>
    </location>
</feature>
<evidence type="ECO:0000313" key="2">
    <source>
        <dbReference type="EMBL" id="ALS35813.1"/>
    </source>
</evidence>
<keyword evidence="1" id="KW-1133">Transmembrane helix</keyword>
<keyword evidence="1" id="KW-0472">Membrane</keyword>
<sequence>MNSVRFNQLYLLITGIILVGIGAFIQNQPSLVFSFFNLLIPILLVIDAVSHFFQHEEHKKERLIRSLLEITLAISFVISTFSFDVLTILFGAYIDIKSVALLAKYWTYKQNSFAGRLNLLVSGIGGSVIGTLLLFSAFLSRNQILTCLVVYFVLLGVINICLGMRLFFPTKTIDQLKRKIRLTPPVFIEALIPRFVLKETNTLLEPDSAGKNDAIAKIQETKEAVKPDLEIFIHVTEKSFGSIGHMDLSFEGEIISYGNYDRDSIHLFETIGDGVLVTGAKRDEYIPFCIKHDQKTLFCFGIKLTDEQREGIRVSINDIRQSSYDWASHLQRDPHGNHTDYASLLTNLPNCQLHKFHHGAFKTYFVLTTNCVLLADTILGPTGIDLLTINGILTPGTYLEFLRNEFKRADSNVISFEVYN</sequence>
<dbReference type="AlphaFoldDB" id="A0A0U2LTK0"/>
<gene>
    <name evidence="2" type="ORF">ATZ35_01150</name>
</gene>
<organism evidence="2 3">
    <name type="scientific">Enterococcus rotai</name>
    <dbReference type="NCBI Taxonomy" id="118060"/>
    <lineage>
        <taxon>Bacteria</taxon>
        <taxon>Bacillati</taxon>
        <taxon>Bacillota</taxon>
        <taxon>Bacilli</taxon>
        <taxon>Lactobacillales</taxon>
        <taxon>Enterococcaceae</taxon>
        <taxon>Enterococcus</taxon>
    </lineage>
</organism>
<feature type="transmembrane region" description="Helical" evidence="1">
    <location>
        <begin position="9"/>
        <end position="25"/>
    </location>
</feature>
<dbReference type="EMBL" id="CP013655">
    <property type="protein sequence ID" value="ALS35813.1"/>
    <property type="molecule type" value="Genomic_DNA"/>
</dbReference>
<protein>
    <recommendedName>
        <fullName evidence="4">DUF308 domain-containing protein</fullName>
    </recommendedName>
</protein>
<name>A0A0U2LTK0_9ENTE</name>
<dbReference type="RefSeq" id="WP_208928694.1">
    <property type="nucleotide sequence ID" value="NZ_CP013655.1"/>
</dbReference>
<proteinExistence type="predicted"/>